<dbReference type="InterPro" id="IPR020892">
    <property type="entry name" value="Cyclophilin-type_PPIase_CS"/>
</dbReference>
<dbReference type="PANTHER" id="PTHR43246">
    <property type="entry name" value="PEPTIDYL-PROLYL CIS-TRANS ISOMERASE CYP38, CHLOROPLASTIC"/>
    <property type="match status" value="1"/>
</dbReference>
<evidence type="ECO:0000313" key="8">
    <source>
        <dbReference type="Proteomes" id="UP000295293"/>
    </source>
</evidence>
<dbReference type="CDD" id="cd01920">
    <property type="entry name" value="cyclophilin_EcCYP_like"/>
    <property type="match status" value="1"/>
</dbReference>
<dbReference type="PROSITE" id="PS50072">
    <property type="entry name" value="CSA_PPIASE_2"/>
    <property type="match status" value="1"/>
</dbReference>
<dbReference type="EC" id="5.2.1.8" evidence="4"/>
<keyword evidence="2 4" id="KW-0697">Rotamase</keyword>
<keyword evidence="3 4" id="KW-0413">Isomerase</keyword>
<keyword evidence="4" id="KW-0732">Signal</keyword>
<dbReference type="PROSITE" id="PS00170">
    <property type="entry name" value="CSA_PPIASE_1"/>
    <property type="match status" value="1"/>
</dbReference>
<name>A0A4R6YWV4_9GAMM</name>
<comment type="catalytic activity">
    <reaction evidence="4">
        <text>[protein]-peptidylproline (omega=180) = [protein]-peptidylproline (omega=0)</text>
        <dbReference type="Rhea" id="RHEA:16237"/>
        <dbReference type="Rhea" id="RHEA-COMP:10747"/>
        <dbReference type="Rhea" id="RHEA-COMP:10748"/>
        <dbReference type="ChEBI" id="CHEBI:83833"/>
        <dbReference type="ChEBI" id="CHEBI:83834"/>
        <dbReference type="EC" id="5.2.1.8"/>
    </reaction>
</comment>
<sequence>MLKPYLLAFALLLPLSAVAQDKPKTEAKPAAAKTEAKPAAPKTDAKPAEAAVAADPAKAAHPQVVLHTSMGDITIELYPDKAPKSVENFLQYTKDGFYNGTVFHRVINGFMIQGGGFTKDLTQKRTRPAIQNEANNGLSNLKGTVAMARTNDPHSATAQFFINVVDNKRLDYVSDQSGMTYGYAVFGKVVGGLDVVEKMKAVETSAQGPLPGDVPKIAITIDKAELVK</sequence>
<comment type="function">
    <text evidence="4">PPIases accelerate the folding of proteins. It catalyzes the cis-trans isomerization of proline imidic peptide bonds in oligopeptides.</text>
</comment>
<proteinExistence type="inferred from homology"/>
<dbReference type="RefSeq" id="WP_133819175.1">
    <property type="nucleotide sequence ID" value="NZ_SNZH01000007.1"/>
</dbReference>
<evidence type="ECO:0000256" key="1">
    <source>
        <dbReference type="ARBA" id="ARBA00007365"/>
    </source>
</evidence>
<gene>
    <name evidence="7" type="ORF">DFR29_107284</name>
</gene>
<protein>
    <recommendedName>
        <fullName evidence="4">Peptidyl-prolyl cis-trans isomerase</fullName>
        <shortName evidence="4">PPIase</shortName>
        <ecNumber evidence="4">5.2.1.8</ecNumber>
    </recommendedName>
</protein>
<evidence type="ECO:0000256" key="5">
    <source>
        <dbReference type="SAM" id="MobiDB-lite"/>
    </source>
</evidence>
<feature type="signal peptide" evidence="4">
    <location>
        <begin position="1"/>
        <end position="19"/>
    </location>
</feature>
<dbReference type="OrthoDB" id="9807797at2"/>
<dbReference type="GO" id="GO:0003755">
    <property type="term" value="F:peptidyl-prolyl cis-trans isomerase activity"/>
    <property type="evidence" value="ECO:0007669"/>
    <property type="project" value="UniProtKB-UniRule"/>
</dbReference>
<dbReference type="AlphaFoldDB" id="A0A4R6YWV4"/>
<organism evidence="7 8">
    <name type="scientific">Tahibacter aquaticus</name>
    <dbReference type="NCBI Taxonomy" id="520092"/>
    <lineage>
        <taxon>Bacteria</taxon>
        <taxon>Pseudomonadati</taxon>
        <taxon>Pseudomonadota</taxon>
        <taxon>Gammaproteobacteria</taxon>
        <taxon>Lysobacterales</taxon>
        <taxon>Rhodanobacteraceae</taxon>
        <taxon>Tahibacter</taxon>
    </lineage>
</organism>
<evidence type="ECO:0000313" key="7">
    <source>
        <dbReference type="EMBL" id="TDR43271.1"/>
    </source>
</evidence>
<dbReference type="EMBL" id="SNZH01000007">
    <property type="protein sequence ID" value="TDR43271.1"/>
    <property type="molecule type" value="Genomic_DNA"/>
</dbReference>
<evidence type="ECO:0000259" key="6">
    <source>
        <dbReference type="PROSITE" id="PS50072"/>
    </source>
</evidence>
<dbReference type="Gene3D" id="2.40.100.10">
    <property type="entry name" value="Cyclophilin-like"/>
    <property type="match status" value="1"/>
</dbReference>
<dbReference type="InterPro" id="IPR044665">
    <property type="entry name" value="E_coli_cyclophilin_A-like"/>
</dbReference>
<dbReference type="PRINTS" id="PR00153">
    <property type="entry name" value="CSAPPISMRASE"/>
</dbReference>
<dbReference type="InterPro" id="IPR002130">
    <property type="entry name" value="Cyclophilin-type_PPIase_dom"/>
</dbReference>
<evidence type="ECO:0000256" key="4">
    <source>
        <dbReference type="RuleBase" id="RU363019"/>
    </source>
</evidence>
<dbReference type="GO" id="GO:0006457">
    <property type="term" value="P:protein folding"/>
    <property type="evidence" value="ECO:0007669"/>
    <property type="project" value="InterPro"/>
</dbReference>
<dbReference type="Pfam" id="PF00160">
    <property type="entry name" value="Pro_isomerase"/>
    <property type="match status" value="1"/>
</dbReference>
<dbReference type="SUPFAM" id="SSF50891">
    <property type="entry name" value="Cyclophilin-like"/>
    <property type="match status" value="1"/>
</dbReference>
<feature type="domain" description="PPIase cyclophilin-type" evidence="6">
    <location>
        <begin position="67"/>
        <end position="226"/>
    </location>
</feature>
<feature type="region of interest" description="Disordered" evidence="5">
    <location>
        <begin position="23"/>
        <end position="56"/>
    </location>
</feature>
<accession>A0A4R6YWV4</accession>
<evidence type="ECO:0000256" key="3">
    <source>
        <dbReference type="ARBA" id="ARBA00023235"/>
    </source>
</evidence>
<reference evidence="7 8" key="1">
    <citation type="submission" date="2019-03" db="EMBL/GenBank/DDBJ databases">
        <title>Genomic Encyclopedia of Type Strains, Phase IV (KMG-IV): sequencing the most valuable type-strain genomes for metagenomic binning, comparative biology and taxonomic classification.</title>
        <authorList>
            <person name="Goeker M."/>
        </authorList>
    </citation>
    <scope>NUCLEOTIDE SEQUENCE [LARGE SCALE GENOMIC DNA]</scope>
    <source>
        <strain evidence="7 8">DSM 21667</strain>
    </source>
</reference>
<feature type="compositionally biased region" description="Low complexity" evidence="5">
    <location>
        <begin position="28"/>
        <end position="56"/>
    </location>
</feature>
<keyword evidence="8" id="KW-1185">Reference proteome</keyword>
<feature type="chain" id="PRO_5020980586" description="Peptidyl-prolyl cis-trans isomerase" evidence="4">
    <location>
        <begin position="20"/>
        <end position="228"/>
    </location>
</feature>
<dbReference type="InterPro" id="IPR029000">
    <property type="entry name" value="Cyclophilin-like_dom_sf"/>
</dbReference>
<comment type="caution">
    <text evidence="7">The sequence shown here is derived from an EMBL/GenBank/DDBJ whole genome shotgun (WGS) entry which is preliminary data.</text>
</comment>
<evidence type="ECO:0000256" key="2">
    <source>
        <dbReference type="ARBA" id="ARBA00023110"/>
    </source>
</evidence>
<dbReference type="Proteomes" id="UP000295293">
    <property type="component" value="Unassembled WGS sequence"/>
</dbReference>
<comment type="similarity">
    <text evidence="1 4">Belongs to the cyclophilin-type PPIase family.</text>
</comment>